<keyword evidence="4" id="KW-1185">Reference proteome</keyword>
<evidence type="ECO:0000256" key="1">
    <source>
        <dbReference type="SAM" id="MobiDB-lite"/>
    </source>
</evidence>
<gene>
    <name evidence="3" type="ORF">Dac01nite_07970</name>
</gene>
<organism evidence="3 4">
    <name type="scientific">Demequina activiva</name>
    <dbReference type="NCBI Taxonomy" id="1582364"/>
    <lineage>
        <taxon>Bacteria</taxon>
        <taxon>Bacillati</taxon>
        <taxon>Actinomycetota</taxon>
        <taxon>Actinomycetes</taxon>
        <taxon>Micrococcales</taxon>
        <taxon>Demequinaceae</taxon>
        <taxon>Demequina</taxon>
    </lineage>
</organism>
<dbReference type="AlphaFoldDB" id="A0A919Q0G8"/>
<proteinExistence type="predicted"/>
<name>A0A919Q0G8_9MICO</name>
<accession>A0A919Q0G8</accession>
<dbReference type="GO" id="GO:0016788">
    <property type="term" value="F:hydrolase activity, acting on ester bonds"/>
    <property type="evidence" value="ECO:0007669"/>
    <property type="project" value="InterPro"/>
</dbReference>
<dbReference type="Gene3D" id="3.40.50.1820">
    <property type="entry name" value="alpha/beta hydrolase"/>
    <property type="match status" value="1"/>
</dbReference>
<dbReference type="Proteomes" id="UP000652354">
    <property type="component" value="Unassembled WGS sequence"/>
</dbReference>
<dbReference type="EMBL" id="BONR01000001">
    <property type="protein sequence ID" value="GIG54045.1"/>
    <property type="molecule type" value="Genomic_DNA"/>
</dbReference>
<feature type="domain" description="GPI inositol-deacylase PGAP1-like alpha/beta" evidence="2">
    <location>
        <begin position="324"/>
        <end position="368"/>
    </location>
</feature>
<evidence type="ECO:0000313" key="3">
    <source>
        <dbReference type="EMBL" id="GIG54045.1"/>
    </source>
</evidence>
<dbReference type="InterPro" id="IPR029058">
    <property type="entry name" value="AB_hydrolase_fold"/>
</dbReference>
<feature type="region of interest" description="Disordered" evidence="1">
    <location>
        <begin position="466"/>
        <end position="509"/>
    </location>
</feature>
<reference evidence="3" key="1">
    <citation type="submission" date="2021-01" db="EMBL/GenBank/DDBJ databases">
        <title>Whole genome shotgun sequence of Demequina activiva NBRC 110675.</title>
        <authorList>
            <person name="Komaki H."/>
            <person name="Tamura T."/>
        </authorList>
    </citation>
    <scope>NUCLEOTIDE SEQUENCE</scope>
    <source>
        <strain evidence="3">NBRC 110675</strain>
    </source>
</reference>
<feature type="compositionally biased region" description="Pro residues" evidence="1">
    <location>
        <begin position="480"/>
        <end position="498"/>
    </location>
</feature>
<sequence>MSDPAPPPISVHGGAGGERAVTEDLERAAAVLASAAQELREAAKALRIAQWNAEDAYSRSLPEVAPYVFDARDAAQDASHGPHGALALERELDDVSARLSQVAHGFLAAEQAANHHVSVLERTRRAVRDLALTVAFPSRVVAGAAWSVTPLGTAMRITGDDPVGEALMPDGPPPTTGYLNGDTAGAAIAAHDIPRGPLPSQYEAAVGAATAAADALERLAGEPALVGVHVRPGSGAERASPLGLEDLVDGVAAVPYGEHGAVAIDTLTHADGTRSHIVSIPGTADHTLWDASPFDWLSNGQAVVGRTSDTARLVALALERHGIRATEPVMLVGHSQGGIVAATIAASEAADRLAITHVVTAGSPIDRNAPIDGVEYIHLSSLQETVHQLDGVRTPDAANVISVVADLEQSGDPAVAAAGASVLGAHALGSYAAIGRAADASLRPSLTAWRSGASAFLGSGEMARTEYAPAVTPSRATEPSPGPNAPPSPPRDPRPVPGISPGGIPELRP</sequence>
<dbReference type="SUPFAM" id="SSF53474">
    <property type="entry name" value="alpha/beta-Hydrolases"/>
    <property type="match status" value="1"/>
</dbReference>
<evidence type="ECO:0000313" key="4">
    <source>
        <dbReference type="Proteomes" id="UP000652354"/>
    </source>
</evidence>
<comment type="caution">
    <text evidence="3">The sequence shown here is derived from an EMBL/GenBank/DDBJ whole genome shotgun (WGS) entry which is preliminary data.</text>
</comment>
<dbReference type="Pfam" id="PF07819">
    <property type="entry name" value="PGAP1"/>
    <property type="match status" value="1"/>
</dbReference>
<evidence type="ECO:0000259" key="2">
    <source>
        <dbReference type="Pfam" id="PF07819"/>
    </source>
</evidence>
<protein>
    <recommendedName>
        <fullName evidence="2">GPI inositol-deacylase PGAP1-like alpha/beta domain-containing protein</fullName>
    </recommendedName>
</protein>
<dbReference type="InterPro" id="IPR012908">
    <property type="entry name" value="PGAP1-ab_dom-like"/>
</dbReference>
<dbReference type="RefSeq" id="WP_203653513.1">
    <property type="nucleotide sequence ID" value="NZ_BONR01000001.1"/>
</dbReference>